<evidence type="ECO:0000313" key="2">
    <source>
        <dbReference type="Proteomes" id="UP000001402"/>
    </source>
</evidence>
<proteinExistence type="predicted"/>
<dbReference type="AlphaFoldDB" id="E6VEP6"/>
<dbReference type="HOGENOM" id="CLU_3405134_0_0_5"/>
<sequence length="30" mass="3235">MEATEELTHCSLPSFSSFAMTNTANWVGTA</sequence>
<dbReference type="Proteomes" id="UP000001402">
    <property type="component" value="Chromosome"/>
</dbReference>
<protein>
    <submittedName>
        <fullName evidence="1">Uncharacterized protein</fullName>
    </submittedName>
</protein>
<dbReference type="KEGG" id="rpx:Rpdx1_3621"/>
<accession>E6VEP6</accession>
<organism evidence="1 2">
    <name type="scientific">Rhodopseudomonas palustris (strain DX-1)</name>
    <dbReference type="NCBI Taxonomy" id="652103"/>
    <lineage>
        <taxon>Bacteria</taxon>
        <taxon>Pseudomonadati</taxon>
        <taxon>Pseudomonadota</taxon>
        <taxon>Alphaproteobacteria</taxon>
        <taxon>Hyphomicrobiales</taxon>
        <taxon>Nitrobacteraceae</taxon>
        <taxon>Rhodopseudomonas</taxon>
    </lineage>
</organism>
<dbReference type="EMBL" id="CP002418">
    <property type="protein sequence ID" value="ADU45190.1"/>
    <property type="molecule type" value="Genomic_DNA"/>
</dbReference>
<gene>
    <name evidence="1" type="ordered locus">Rpdx1_3621</name>
</gene>
<reference evidence="1" key="1">
    <citation type="submission" date="2010-12" db="EMBL/GenBank/DDBJ databases">
        <title>Complete sequence of Rhodopseudomonas palustris DX-1.</title>
        <authorList>
            <consortium name="US DOE Joint Genome Institute"/>
            <person name="Lucas S."/>
            <person name="Copeland A."/>
            <person name="Lapidus A."/>
            <person name="Cheng J.-F."/>
            <person name="Goodwin L."/>
            <person name="Pitluck S."/>
            <person name="Misra M."/>
            <person name="Chertkov O."/>
            <person name="Detter J.C."/>
            <person name="Han C."/>
            <person name="Tapia R."/>
            <person name="Land M."/>
            <person name="Hauser L."/>
            <person name="Kyrpides N."/>
            <person name="Ivanova N."/>
            <person name="Ovchinnikova G."/>
            <person name="Logan B."/>
            <person name="Oda Y."/>
            <person name="Harwood C."/>
            <person name="Woyke T."/>
        </authorList>
    </citation>
    <scope>NUCLEOTIDE SEQUENCE [LARGE SCALE GENOMIC DNA]</scope>
    <source>
        <strain evidence="1">DX-1</strain>
    </source>
</reference>
<name>E6VEP6_RHOPX</name>
<evidence type="ECO:0000313" key="1">
    <source>
        <dbReference type="EMBL" id="ADU45190.1"/>
    </source>
</evidence>